<name>A0A7S7LFA5_CRYPV</name>
<dbReference type="PANTHER" id="PTHR31606">
    <property type="entry name" value="WW DOMAIN BINDING PROTEIN 2, ISOFORM E"/>
    <property type="match status" value="1"/>
</dbReference>
<proteinExistence type="predicted"/>
<dbReference type="GO" id="GO:0031490">
    <property type="term" value="F:chromatin DNA binding"/>
    <property type="evidence" value="ECO:0007669"/>
    <property type="project" value="TreeGrafter"/>
</dbReference>
<protein>
    <submittedName>
        <fullName evidence="1">Uncharacterized protein</fullName>
    </submittedName>
</protein>
<reference evidence="1 2" key="1">
    <citation type="submission" date="2019-09" db="EMBL/GenBank/DDBJ databases">
        <title>Consistent, comparative and evidence-based genome assembly and annotation for Cryptosporidium parvum, C. hominis and C. tyzzeri.</title>
        <authorList>
            <person name="Baptista R.P."/>
            <person name="Li Y."/>
            <person name="Sateriale A."/>
            <person name="Ansell B."/>
            <person name="Jex A."/>
            <person name="Sanders M."/>
            <person name="Brooks K."/>
            <person name="Tracey A."/>
            <person name="Berriman M."/>
            <person name="Striepen B."/>
            <person name="Cotton J.A."/>
            <person name="Kissinger J.C."/>
        </authorList>
    </citation>
    <scope>NUCLEOTIDE SEQUENCE [LARGE SCALE GENOMIC DNA]</scope>
    <source>
        <strain evidence="1 2">IOWA-ATCC</strain>
    </source>
</reference>
<gene>
    <name evidence="1" type="ORF">CPATCC_002529</name>
</gene>
<sequence>MSINPELFNLRETGELIPSLLRDEYMLMSRKSVKFGLDDVNERFKGHGDVFVTNKRVILIRSKLSTNALSNFVSLCIPLKNVYNLEFKQPVLLASYLEGFVKPCNNSTYPLSGNSKWWISFHKGGCATFVRSFYKIYLKATKDSITEEDLGDEYDRRNSSNIAYIDKTDPTVIYIQE</sequence>
<organism evidence="1 2">
    <name type="scientific">Cryptosporidium parvum</name>
    <dbReference type="NCBI Taxonomy" id="5807"/>
    <lineage>
        <taxon>Eukaryota</taxon>
        <taxon>Sar</taxon>
        <taxon>Alveolata</taxon>
        <taxon>Apicomplexa</taxon>
        <taxon>Conoidasida</taxon>
        <taxon>Coccidia</taxon>
        <taxon>Eucoccidiorida</taxon>
        <taxon>Eimeriorina</taxon>
        <taxon>Cryptosporidiidae</taxon>
        <taxon>Cryptosporidium</taxon>
    </lineage>
</organism>
<dbReference type="EMBL" id="CP044417">
    <property type="protein sequence ID" value="QOY40913.1"/>
    <property type="molecule type" value="Genomic_DNA"/>
</dbReference>
<accession>A0A7S7LFA5</accession>
<dbReference type="GO" id="GO:0005634">
    <property type="term" value="C:nucleus"/>
    <property type="evidence" value="ECO:0007669"/>
    <property type="project" value="TreeGrafter"/>
</dbReference>
<dbReference type="CDD" id="cd13214">
    <property type="entry name" value="PH-GRAM_WBP2"/>
    <property type="match status" value="1"/>
</dbReference>
<dbReference type="InterPro" id="IPR044852">
    <property type="entry name" value="WBP2-like"/>
</dbReference>
<dbReference type="VEuPathDB" id="CryptoDB:CPATCC_0011810"/>
<dbReference type="PANTHER" id="PTHR31606:SF1">
    <property type="entry name" value="WW DOMAIN BINDING PROTEIN 2, ISOFORM E"/>
    <property type="match status" value="1"/>
</dbReference>
<evidence type="ECO:0000313" key="1">
    <source>
        <dbReference type="EMBL" id="QOY40913.1"/>
    </source>
</evidence>
<evidence type="ECO:0000313" key="2">
    <source>
        <dbReference type="Proteomes" id="UP000593906"/>
    </source>
</evidence>
<dbReference type="Gene3D" id="2.30.29.30">
    <property type="entry name" value="Pleckstrin-homology domain (PH domain)/Phosphotyrosine-binding domain (PTB)"/>
    <property type="match status" value="1"/>
</dbReference>
<dbReference type="AlphaFoldDB" id="A0A7S7LFA5"/>
<dbReference type="InterPro" id="IPR011993">
    <property type="entry name" value="PH-like_dom_sf"/>
</dbReference>
<dbReference type="Proteomes" id="UP000593906">
    <property type="component" value="Chromosome 6"/>
</dbReference>
<dbReference type="GO" id="GO:0003713">
    <property type="term" value="F:transcription coactivator activity"/>
    <property type="evidence" value="ECO:0007669"/>
    <property type="project" value="InterPro"/>
</dbReference>
<dbReference type="SUPFAM" id="SSF50729">
    <property type="entry name" value="PH domain-like"/>
    <property type="match status" value="1"/>
</dbReference>